<keyword evidence="3" id="KW-1185">Reference proteome</keyword>
<gene>
    <name evidence="2" type="ORF">WJX81_007281</name>
</gene>
<dbReference type="SUPFAM" id="SSF50494">
    <property type="entry name" value="Trypsin-like serine proteases"/>
    <property type="match status" value="1"/>
</dbReference>
<evidence type="ECO:0000313" key="3">
    <source>
        <dbReference type="Proteomes" id="UP001445335"/>
    </source>
</evidence>
<feature type="chain" id="PRO_5043777454" description="Serine protease" evidence="1">
    <location>
        <begin position="22"/>
        <end position="326"/>
    </location>
</feature>
<dbReference type="Proteomes" id="UP001445335">
    <property type="component" value="Unassembled WGS sequence"/>
</dbReference>
<dbReference type="AlphaFoldDB" id="A0AAW1SKE9"/>
<dbReference type="InterPro" id="IPR043504">
    <property type="entry name" value="Peptidase_S1_PA_chymotrypsin"/>
</dbReference>
<organism evidence="2 3">
    <name type="scientific">Elliptochloris bilobata</name>
    <dbReference type="NCBI Taxonomy" id="381761"/>
    <lineage>
        <taxon>Eukaryota</taxon>
        <taxon>Viridiplantae</taxon>
        <taxon>Chlorophyta</taxon>
        <taxon>core chlorophytes</taxon>
        <taxon>Trebouxiophyceae</taxon>
        <taxon>Trebouxiophyceae incertae sedis</taxon>
        <taxon>Elliptochloris clade</taxon>
        <taxon>Elliptochloris</taxon>
    </lineage>
</organism>
<reference evidence="2 3" key="1">
    <citation type="journal article" date="2024" name="Nat. Commun.">
        <title>Phylogenomics reveals the evolutionary origins of lichenization in chlorophyte algae.</title>
        <authorList>
            <person name="Puginier C."/>
            <person name="Libourel C."/>
            <person name="Otte J."/>
            <person name="Skaloud P."/>
            <person name="Haon M."/>
            <person name="Grisel S."/>
            <person name="Petersen M."/>
            <person name="Berrin J.G."/>
            <person name="Delaux P.M."/>
            <person name="Dal Grande F."/>
            <person name="Keller J."/>
        </authorList>
    </citation>
    <scope>NUCLEOTIDE SEQUENCE [LARGE SCALE GENOMIC DNA]</scope>
    <source>
        <strain evidence="2 3">SAG 245.80</strain>
    </source>
</reference>
<keyword evidence="1" id="KW-0732">Signal</keyword>
<comment type="caution">
    <text evidence="2">The sequence shown here is derived from an EMBL/GenBank/DDBJ whole genome shotgun (WGS) entry which is preliminary data.</text>
</comment>
<dbReference type="Gene3D" id="2.40.10.10">
    <property type="entry name" value="Trypsin-like serine proteases"/>
    <property type="match status" value="1"/>
</dbReference>
<sequence>MAFAHKAFFLAAFCVFALASAAPMGKAIPAAEVPVNPAAESCKAHLDTAAKQFAAGGIAAVEQVLGANESNYRLSSRTSSYMRGCDIASGPVLARHTALTRTNNTTPHAETLADKGLMHDVKASRFNMLGRGQWLPDDREFKLPNSSLPGPEAICGVNSLHPTNYPQDCRLVITWKTGATGVCSGWIARRRVMATAGHCVNNALVGGWAAQIALYCGGGVVCGTAAVMTTNARWLATTGNWFTGSGPSSNPYDMGAFLTCGSSVYSDGKVVGVLAAGIDDPSDHPCQNYAVAISSSGDGASNGNGGGAWLGRLIETVEGADTPLVQ</sequence>
<dbReference type="EMBL" id="JALJOU010000002">
    <property type="protein sequence ID" value="KAK9845971.1"/>
    <property type="molecule type" value="Genomic_DNA"/>
</dbReference>
<proteinExistence type="predicted"/>
<accession>A0AAW1SKE9</accession>
<protein>
    <recommendedName>
        <fullName evidence="4">Serine protease</fullName>
    </recommendedName>
</protein>
<evidence type="ECO:0000256" key="1">
    <source>
        <dbReference type="SAM" id="SignalP"/>
    </source>
</evidence>
<evidence type="ECO:0000313" key="2">
    <source>
        <dbReference type="EMBL" id="KAK9845971.1"/>
    </source>
</evidence>
<name>A0AAW1SKE9_9CHLO</name>
<dbReference type="InterPro" id="IPR009003">
    <property type="entry name" value="Peptidase_S1_PA"/>
</dbReference>
<evidence type="ECO:0008006" key="4">
    <source>
        <dbReference type="Google" id="ProtNLM"/>
    </source>
</evidence>
<feature type="signal peptide" evidence="1">
    <location>
        <begin position="1"/>
        <end position="21"/>
    </location>
</feature>